<dbReference type="RefSeq" id="WP_153653149.1">
    <property type="nucleotide sequence ID" value="NZ_CP045737.1"/>
</dbReference>
<organism evidence="4 5">
    <name type="scientific">Aeromicrobium yanjiei</name>
    <dbReference type="NCBI Taxonomy" id="2662028"/>
    <lineage>
        <taxon>Bacteria</taxon>
        <taxon>Bacillati</taxon>
        <taxon>Actinomycetota</taxon>
        <taxon>Actinomycetes</taxon>
        <taxon>Propionibacteriales</taxon>
        <taxon>Nocardioidaceae</taxon>
        <taxon>Aeromicrobium</taxon>
    </lineage>
</organism>
<evidence type="ECO:0000256" key="2">
    <source>
        <dbReference type="SAM" id="SignalP"/>
    </source>
</evidence>
<sequence>MLRQITTAVCTVAIAGVGVVAVTSPAEAASKTYKNCTALNKDYKHGVGKPGAKDKTSGTPVTNFKRSAKIYKKNKKSDRDKDGIACEKK</sequence>
<evidence type="ECO:0000256" key="1">
    <source>
        <dbReference type="SAM" id="MobiDB-lite"/>
    </source>
</evidence>
<evidence type="ECO:0000313" key="5">
    <source>
        <dbReference type="Proteomes" id="UP000392064"/>
    </source>
</evidence>
<evidence type="ECO:0000259" key="3">
    <source>
        <dbReference type="SMART" id="SM00894"/>
    </source>
</evidence>
<feature type="domain" description="Excalibur calcium-binding" evidence="3">
    <location>
        <begin position="32"/>
        <end position="87"/>
    </location>
</feature>
<evidence type="ECO:0000313" key="4">
    <source>
        <dbReference type="EMBL" id="QGG41884.1"/>
    </source>
</evidence>
<dbReference type="SMART" id="SM00894">
    <property type="entry name" value="Excalibur"/>
    <property type="match status" value="1"/>
</dbReference>
<feature type="compositionally biased region" description="Basic residues" evidence="1">
    <location>
        <begin position="66"/>
        <end position="76"/>
    </location>
</feature>
<name>A0A5Q2MFG6_9ACTN</name>
<dbReference type="KEGG" id="aef:GEV26_11175"/>
<feature type="signal peptide" evidence="2">
    <location>
        <begin position="1"/>
        <end position="28"/>
    </location>
</feature>
<feature type="compositionally biased region" description="Basic and acidic residues" evidence="1">
    <location>
        <begin position="77"/>
        <end position="89"/>
    </location>
</feature>
<proteinExistence type="predicted"/>
<gene>
    <name evidence="4" type="ORF">GEV26_11175</name>
</gene>
<feature type="compositionally biased region" description="Basic and acidic residues" evidence="1">
    <location>
        <begin position="43"/>
        <end position="56"/>
    </location>
</feature>
<dbReference type="AlphaFoldDB" id="A0A5Q2MFG6"/>
<dbReference type="Proteomes" id="UP000392064">
    <property type="component" value="Chromosome"/>
</dbReference>
<dbReference type="Pfam" id="PF05901">
    <property type="entry name" value="Excalibur"/>
    <property type="match status" value="1"/>
</dbReference>
<feature type="chain" id="PRO_5024376305" evidence="2">
    <location>
        <begin position="29"/>
        <end position="89"/>
    </location>
</feature>
<accession>A0A5Q2MFG6</accession>
<feature type="region of interest" description="Disordered" evidence="1">
    <location>
        <begin position="43"/>
        <end position="89"/>
    </location>
</feature>
<protein>
    <submittedName>
        <fullName evidence="4">Calcium-binding protein</fullName>
    </submittedName>
</protein>
<dbReference type="InterPro" id="IPR008613">
    <property type="entry name" value="Excalibur_Ca-bd_domain"/>
</dbReference>
<dbReference type="EMBL" id="CP045737">
    <property type="protein sequence ID" value="QGG41884.1"/>
    <property type="molecule type" value="Genomic_DNA"/>
</dbReference>
<reference evidence="4 5" key="1">
    <citation type="submission" date="2019-11" db="EMBL/GenBank/DDBJ databases">
        <authorList>
            <person name="Li J."/>
        </authorList>
    </citation>
    <scope>NUCLEOTIDE SEQUENCE [LARGE SCALE GENOMIC DNA]</scope>
    <source>
        <strain evidence="4 5">MF47</strain>
    </source>
</reference>
<keyword evidence="2" id="KW-0732">Signal</keyword>
<keyword evidence="5" id="KW-1185">Reference proteome</keyword>